<dbReference type="GO" id="GO:0005886">
    <property type="term" value="C:plasma membrane"/>
    <property type="evidence" value="ECO:0007669"/>
    <property type="project" value="UniProtKB-SubCell"/>
</dbReference>
<feature type="transmembrane region" description="Helical" evidence="7">
    <location>
        <begin position="357"/>
        <end position="375"/>
    </location>
</feature>
<feature type="transmembrane region" description="Helical" evidence="7">
    <location>
        <begin position="135"/>
        <end position="158"/>
    </location>
</feature>
<protein>
    <recommendedName>
        <fullName evidence="8">EamA domain-containing protein</fullName>
    </recommendedName>
</protein>
<dbReference type="Proteomes" id="UP001454036">
    <property type="component" value="Unassembled WGS sequence"/>
</dbReference>
<evidence type="ECO:0000256" key="2">
    <source>
        <dbReference type="ARBA" id="ARBA00007635"/>
    </source>
</evidence>
<dbReference type="InterPro" id="IPR051258">
    <property type="entry name" value="Diverse_Substrate_Transporter"/>
</dbReference>
<feature type="domain" description="EamA" evidence="8">
    <location>
        <begin position="111"/>
        <end position="236"/>
    </location>
</feature>
<evidence type="ECO:0000256" key="6">
    <source>
        <dbReference type="ARBA" id="ARBA00023136"/>
    </source>
</evidence>
<gene>
    <name evidence="9" type="ORF">LIER_38772</name>
</gene>
<dbReference type="PANTHER" id="PTHR42920">
    <property type="entry name" value="OS03G0707200 PROTEIN-RELATED"/>
    <property type="match status" value="1"/>
</dbReference>
<proteinExistence type="inferred from homology"/>
<feature type="transmembrane region" description="Helical" evidence="7">
    <location>
        <begin position="276"/>
        <end position="297"/>
    </location>
</feature>
<evidence type="ECO:0000256" key="5">
    <source>
        <dbReference type="ARBA" id="ARBA00022989"/>
    </source>
</evidence>
<dbReference type="InterPro" id="IPR000620">
    <property type="entry name" value="EamA_dom"/>
</dbReference>
<evidence type="ECO:0000259" key="8">
    <source>
        <dbReference type="Pfam" id="PF00892"/>
    </source>
</evidence>
<organism evidence="9 10">
    <name type="scientific">Lithospermum erythrorhizon</name>
    <name type="common">Purple gromwell</name>
    <name type="synonym">Lithospermum officinale var. erythrorhizon</name>
    <dbReference type="NCBI Taxonomy" id="34254"/>
    <lineage>
        <taxon>Eukaryota</taxon>
        <taxon>Viridiplantae</taxon>
        <taxon>Streptophyta</taxon>
        <taxon>Embryophyta</taxon>
        <taxon>Tracheophyta</taxon>
        <taxon>Spermatophyta</taxon>
        <taxon>Magnoliopsida</taxon>
        <taxon>eudicotyledons</taxon>
        <taxon>Gunneridae</taxon>
        <taxon>Pentapetalae</taxon>
        <taxon>asterids</taxon>
        <taxon>lamiids</taxon>
        <taxon>Boraginales</taxon>
        <taxon>Boraginaceae</taxon>
        <taxon>Boraginoideae</taxon>
        <taxon>Lithospermeae</taxon>
        <taxon>Lithospermum</taxon>
    </lineage>
</organism>
<feature type="transmembrane region" description="Helical" evidence="7">
    <location>
        <begin position="326"/>
        <end position="345"/>
    </location>
</feature>
<evidence type="ECO:0000256" key="1">
    <source>
        <dbReference type="ARBA" id="ARBA00004651"/>
    </source>
</evidence>
<dbReference type="Pfam" id="PF00892">
    <property type="entry name" value="EamA"/>
    <property type="match status" value="2"/>
</dbReference>
<dbReference type="AlphaFoldDB" id="A0AAV3Q4I8"/>
<feature type="transmembrane region" description="Helical" evidence="7">
    <location>
        <begin position="112"/>
        <end position="129"/>
    </location>
</feature>
<feature type="domain" description="EamA" evidence="8">
    <location>
        <begin position="246"/>
        <end position="395"/>
    </location>
</feature>
<keyword evidence="3" id="KW-1003">Cell membrane</keyword>
<comment type="caution">
    <text evidence="9">The sequence shown here is derived from an EMBL/GenBank/DDBJ whole genome shotgun (WGS) entry which is preliminary data.</text>
</comment>
<feature type="transmembrane region" description="Helical" evidence="7">
    <location>
        <begin position="381"/>
        <end position="403"/>
    </location>
</feature>
<dbReference type="SUPFAM" id="SSF103481">
    <property type="entry name" value="Multidrug resistance efflux transporter EmrE"/>
    <property type="match status" value="2"/>
</dbReference>
<keyword evidence="5 7" id="KW-1133">Transmembrane helix</keyword>
<accession>A0AAV3Q4I8</accession>
<comment type="subcellular location">
    <subcellularLocation>
        <location evidence="1">Cell membrane</location>
        <topology evidence="1">Multi-pass membrane protein</topology>
    </subcellularLocation>
</comment>
<dbReference type="PANTHER" id="PTHR42920:SF26">
    <property type="entry name" value="OS03G0707200 PROTEIN"/>
    <property type="match status" value="1"/>
</dbReference>
<evidence type="ECO:0000256" key="3">
    <source>
        <dbReference type="ARBA" id="ARBA00022475"/>
    </source>
</evidence>
<evidence type="ECO:0000256" key="4">
    <source>
        <dbReference type="ARBA" id="ARBA00022692"/>
    </source>
</evidence>
<keyword evidence="6 7" id="KW-0472">Membrane</keyword>
<dbReference type="InterPro" id="IPR037185">
    <property type="entry name" value="EmrE-like"/>
</dbReference>
<feature type="transmembrane region" description="Helical" evidence="7">
    <location>
        <begin position="196"/>
        <end position="213"/>
    </location>
</feature>
<evidence type="ECO:0000256" key="7">
    <source>
        <dbReference type="SAM" id="Phobius"/>
    </source>
</evidence>
<sequence>MASPPIIKLPYSISYKSLTFSPFFHYPKQPCTVSWSCFSVSCCYSTKKIKKNVSEQIGVKKDESLLFLDKGYSSFDDLGKPHKRKGLNLSLKLLLGKRAFWRKILSKKVRSILLLNVITIVYASNIPVVKEVETIIDPGAFTVVRFSLAAITFLPFLLQSRDDHEIRKAGIELGFWVSLGYIMQALGLLTSDAGRASFLTMFTVLVVPFLDGLLGSIIPARTWFGAFMSIVGVALLESSGSPPCVGDLLNFLSAVFFGVHMLRTEHISRRTDKESFLALLGYEVCVVAFLSATWYLVGGNFFGFHDLHASSWTWTTFRDSVVKFPWVPALYTGIFSTGLCLYAEMDAMRNVSATETAIVYGMEPLWGAGFAWFLLGERWGPTGWIGAGFILVGSLTVQIHGAISTSASIDNSPSALKGDDLLVSDKQDVLTKAPIVKFCRQPCHCSCTDAYYRIHLITFTTVKQRV</sequence>
<reference evidence="9 10" key="1">
    <citation type="submission" date="2024-01" db="EMBL/GenBank/DDBJ databases">
        <title>The complete chloroplast genome sequence of Lithospermum erythrorhizon: insights into the phylogenetic relationship among Boraginaceae species and the maternal lineages of purple gromwells.</title>
        <authorList>
            <person name="Okada T."/>
            <person name="Watanabe K."/>
        </authorList>
    </citation>
    <scope>NUCLEOTIDE SEQUENCE [LARGE SCALE GENOMIC DNA]</scope>
</reference>
<dbReference type="EMBL" id="BAABME010019995">
    <property type="protein sequence ID" value="GAA0159004.1"/>
    <property type="molecule type" value="Genomic_DNA"/>
</dbReference>
<keyword evidence="4 7" id="KW-0812">Transmembrane</keyword>
<feature type="transmembrane region" description="Helical" evidence="7">
    <location>
        <begin position="170"/>
        <end position="190"/>
    </location>
</feature>
<keyword evidence="10" id="KW-1185">Reference proteome</keyword>
<evidence type="ECO:0000313" key="10">
    <source>
        <dbReference type="Proteomes" id="UP001454036"/>
    </source>
</evidence>
<comment type="similarity">
    <text evidence="2">Belongs to the drug/metabolite transporter (DMT) superfamily. Plant drug/metabolite exporter (P-DME) (TC 2.A.7.4) family.</text>
</comment>
<evidence type="ECO:0000313" key="9">
    <source>
        <dbReference type="EMBL" id="GAA0159004.1"/>
    </source>
</evidence>
<name>A0AAV3Q4I8_LITER</name>